<dbReference type="Pfam" id="PF13560">
    <property type="entry name" value="HTH_31"/>
    <property type="match status" value="1"/>
</dbReference>
<organism evidence="2 3">
    <name type="scientific">Candidatus Magnetoglobus multicellularis str. Araruama</name>
    <dbReference type="NCBI Taxonomy" id="890399"/>
    <lineage>
        <taxon>Bacteria</taxon>
        <taxon>Pseudomonadati</taxon>
        <taxon>Thermodesulfobacteriota</taxon>
        <taxon>Desulfobacteria</taxon>
        <taxon>Desulfobacterales</taxon>
        <taxon>Desulfobacteraceae</taxon>
        <taxon>Candidatus Magnetoglobus</taxon>
    </lineage>
</organism>
<evidence type="ECO:0000313" key="3">
    <source>
        <dbReference type="Proteomes" id="UP000189670"/>
    </source>
</evidence>
<dbReference type="InterPro" id="IPR010982">
    <property type="entry name" value="Lambda_DNA-bd_dom_sf"/>
</dbReference>
<comment type="caution">
    <text evidence="2">The sequence shown here is derived from an EMBL/GenBank/DDBJ whole genome shotgun (WGS) entry which is preliminary data.</text>
</comment>
<accession>A0A1V1NYI0</accession>
<name>A0A1V1NYI0_9BACT</name>
<feature type="domain" description="HTH cro/C1-type" evidence="1">
    <location>
        <begin position="26"/>
        <end position="80"/>
    </location>
</feature>
<gene>
    <name evidence="2" type="ORF">OMM_11401</name>
</gene>
<evidence type="ECO:0000259" key="1">
    <source>
        <dbReference type="PROSITE" id="PS50943"/>
    </source>
</evidence>
<dbReference type="EMBL" id="ATBP01001296">
    <property type="protein sequence ID" value="ETR67611.1"/>
    <property type="molecule type" value="Genomic_DNA"/>
</dbReference>
<dbReference type="GO" id="GO:0003677">
    <property type="term" value="F:DNA binding"/>
    <property type="evidence" value="ECO:0007669"/>
    <property type="project" value="InterPro"/>
</dbReference>
<reference evidence="3" key="1">
    <citation type="submission" date="2012-11" db="EMBL/GenBank/DDBJ databases">
        <authorList>
            <person name="Lucero-Rivera Y.E."/>
            <person name="Tovar-Ramirez D."/>
        </authorList>
    </citation>
    <scope>NUCLEOTIDE SEQUENCE [LARGE SCALE GENOMIC DNA]</scope>
    <source>
        <strain evidence="3">Araruama</strain>
    </source>
</reference>
<dbReference type="SMART" id="SM00530">
    <property type="entry name" value="HTH_XRE"/>
    <property type="match status" value="1"/>
</dbReference>
<dbReference type="AlphaFoldDB" id="A0A1V1NYI0"/>
<evidence type="ECO:0000313" key="2">
    <source>
        <dbReference type="EMBL" id="ETR67611.1"/>
    </source>
</evidence>
<dbReference type="PROSITE" id="PS50943">
    <property type="entry name" value="HTH_CROC1"/>
    <property type="match status" value="1"/>
</dbReference>
<protein>
    <submittedName>
        <fullName evidence="2">XRE family transcriptional regulator</fullName>
    </submittedName>
</protein>
<proteinExistence type="predicted"/>
<dbReference type="CDD" id="cd00093">
    <property type="entry name" value="HTH_XRE"/>
    <property type="match status" value="1"/>
</dbReference>
<feature type="non-terminal residue" evidence="2">
    <location>
        <position position="115"/>
    </location>
</feature>
<dbReference type="Gene3D" id="1.10.260.40">
    <property type="entry name" value="lambda repressor-like DNA-binding domains"/>
    <property type="match status" value="1"/>
</dbReference>
<dbReference type="SUPFAM" id="SSF47413">
    <property type="entry name" value="lambda repressor-like DNA-binding domains"/>
    <property type="match status" value="1"/>
</dbReference>
<dbReference type="InterPro" id="IPR001387">
    <property type="entry name" value="Cro/C1-type_HTH"/>
</dbReference>
<sequence>MAKKSLSVSGMPPEVKDLIVSMGQNIQIARKRRQMTLDEMSSRMFVSRKTLSRLEKGEPGVSLAVLASALWVLGFEKDLIKIADPDNDTIGIYKDRQRLPKKSPLFKNNWTIWIF</sequence>
<dbReference type="Proteomes" id="UP000189670">
    <property type="component" value="Unassembled WGS sequence"/>
</dbReference>